<dbReference type="PANTHER" id="PTHR37240">
    <property type="entry name" value="PREPROTEIN TRANSLOCASE SUBUNIT SECE1"/>
    <property type="match status" value="1"/>
</dbReference>
<proteinExistence type="predicted"/>
<evidence type="ECO:0000313" key="2">
    <source>
        <dbReference type="EMBL" id="KAF4380088.1"/>
    </source>
</evidence>
<dbReference type="PANTHER" id="PTHR37240:SF1">
    <property type="entry name" value="PREPROTEIN TRANSLOCASE SUBUNIT SECE1"/>
    <property type="match status" value="1"/>
</dbReference>
<evidence type="ECO:0000256" key="1">
    <source>
        <dbReference type="SAM" id="MobiDB-lite"/>
    </source>
</evidence>
<feature type="compositionally biased region" description="Polar residues" evidence="1">
    <location>
        <begin position="10"/>
        <end position="25"/>
    </location>
</feature>
<dbReference type="EMBL" id="JAATIP010000066">
    <property type="protein sequence ID" value="KAF4380088.1"/>
    <property type="molecule type" value="Genomic_DNA"/>
</dbReference>
<dbReference type="Proteomes" id="UP000525078">
    <property type="component" value="Unassembled WGS sequence"/>
</dbReference>
<dbReference type="AlphaFoldDB" id="A0A7J6GBA8"/>
<organism evidence="2 3">
    <name type="scientific">Cannabis sativa</name>
    <name type="common">Hemp</name>
    <name type="synonym">Marijuana</name>
    <dbReference type="NCBI Taxonomy" id="3483"/>
    <lineage>
        <taxon>Eukaryota</taxon>
        <taxon>Viridiplantae</taxon>
        <taxon>Streptophyta</taxon>
        <taxon>Embryophyta</taxon>
        <taxon>Tracheophyta</taxon>
        <taxon>Spermatophyta</taxon>
        <taxon>Magnoliopsida</taxon>
        <taxon>eudicotyledons</taxon>
        <taxon>Gunneridae</taxon>
        <taxon>Pentapetalae</taxon>
        <taxon>rosids</taxon>
        <taxon>fabids</taxon>
        <taxon>Rosales</taxon>
        <taxon>Cannabaceae</taxon>
        <taxon>Cannabis</taxon>
    </lineage>
</organism>
<comment type="caution">
    <text evidence="2">The sequence shown here is derived from an EMBL/GenBank/DDBJ whole genome shotgun (WGS) entry which is preliminary data.</text>
</comment>
<dbReference type="InterPro" id="IPR055330">
    <property type="entry name" value="SECE1-like"/>
</dbReference>
<reference evidence="2 3" key="1">
    <citation type="journal article" date="2020" name="bioRxiv">
        <title>Sequence and annotation of 42 cannabis genomes reveals extensive copy number variation in cannabinoid synthesis and pathogen resistance genes.</title>
        <authorList>
            <person name="Mckernan K.J."/>
            <person name="Helbert Y."/>
            <person name="Kane L.T."/>
            <person name="Ebling H."/>
            <person name="Zhang L."/>
            <person name="Liu B."/>
            <person name="Eaton Z."/>
            <person name="Mclaughlin S."/>
            <person name="Kingan S."/>
            <person name="Baybayan P."/>
            <person name="Concepcion G."/>
            <person name="Jordan M."/>
            <person name="Riva A."/>
            <person name="Barbazuk W."/>
            <person name="Harkins T."/>
        </authorList>
    </citation>
    <scope>NUCLEOTIDE SEQUENCE [LARGE SCALE GENOMIC DNA]</scope>
    <source>
        <strain evidence="3">cv. Jamaican Lion 4</strain>
        <tissue evidence="2">Leaf</tissue>
    </source>
</reference>
<protein>
    <submittedName>
        <fullName evidence="2">Uncharacterized protein</fullName>
    </submittedName>
</protein>
<evidence type="ECO:0000313" key="3">
    <source>
        <dbReference type="Proteomes" id="UP000525078"/>
    </source>
</evidence>
<name>A0A7J6GBA8_CANSA</name>
<feature type="region of interest" description="Disordered" evidence="1">
    <location>
        <begin position="1"/>
        <end position="37"/>
    </location>
</feature>
<accession>A0A7J6GBA8</accession>
<dbReference type="GO" id="GO:0009535">
    <property type="term" value="C:chloroplast thylakoid membrane"/>
    <property type="evidence" value="ECO:0007669"/>
    <property type="project" value="TreeGrafter"/>
</dbReference>
<sequence>MEPNPPKNWNRPSSAVEETQGSSEFANVGDQMEEVKPELSELGSEIKKAMEERKAAEKKEGFLDGVAEEIRKIEWPAFG</sequence>
<gene>
    <name evidence="2" type="ORF">F8388_018212</name>
</gene>